<dbReference type="EMBL" id="BJXB01000003">
    <property type="protein sequence ID" value="GEM45169.1"/>
    <property type="molecule type" value="Genomic_DNA"/>
</dbReference>
<evidence type="ECO:0000259" key="1">
    <source>
        <dbReference type="PROSITE" id="PS51704"/>
    </source>
</evidence>
<dbReference type="GO" id="GO:0006629">
    <property type="term" value="P:lipid metabolic process"/>
    <property type="evidence" value="ECO:0007669"/>
    <property type="project" value="InterPro"/>
</dbReference>
<dbReference type="OrthoDB" id="384721at2"/>
<dbReference type="AlphaFoldDB" id="A0A511MX62"/>
<protein>
    <submittedName>
        <fullName evidence="2">Glycerophosphoryl diester phosphodiesterase</fullName>
    </submittedName>
</protein>
<evidence type="ECO:0000313" key="3">
    <source>
        <dbReference type="Proteomes" id="UP000321306"/>
    </source>
</evidence>
<dbReference type="InterPro" id="IPR030395">
    <property type="entry name" value="GP_PDE_dom"/>
</dbReference>
<dbReference type="SUPFAM" id="SSF51695">
    <property type="entry name" value="PLC-like phosphodiesterases"/>
    <property type="match status" value="1"/>
</dbReference>
<keyword evidence="3" id="KW-1185">Reference proteome</keyword>
<dbReference type="Gene3D" id="3.20.20.190">
    <property type="entry name" value="Phosphatidylinositol (PI) phosphodiesterase"/>
    <property type="match status" value="1"/>
</dbReference>
<dbReference type="GO" id="GO:0008081">
    <property type="term" value="F:phosphoric diester hydrolase activity"/>
    <property type="evidence" value="ECO:0007669"/>
    <property type="project" value="InterPro"/>
</dbReference>
<sequence>MKLLGHRGTPRTHTENTLEGFQNALVSGLDGIELDTQPTRDGDMVLFHDEHLPDGRLIAALKLEEIQQDYPYVPLLSDLLDWAKEHPDFFLNIELKNDSNVSDGREKHLIEVLKRYGMHEQIVISSFNPISLVRLYALDSSYRLGFLYDGELGLEWLAKVGLHLPLYSLHPHHSRVMEELIADAHRKNKKIFTWTVNDPALVQKFKVWGVDGVIGDVPEVLLG</sequence>
<dbReference type="PANTHER" id="PTHR46211:SF1">
    <property type="entry name" value="GLYCEROPHOSPHODIESTER PHOSPHODIESTERASE, CYTOPLASMIC"/>
    <property type="match status" value="1"/>
</dbReference>
<dbReference type="PROSITE" id="PS50007">
    <property type="entry name" value="PIPLC_X_DOMAIN"/>
    <property type="match status" value="1"/>
</dbReference>
<name>A0A511MX62_DEIC1</name>
<dbReference type="InterPro" id="IPR017946">
    <property type="entry name" value="PLC-like_Pdiesterase_TIM-brl"/>
</dbReference>
<gene>
    <name evidence="2" type="ORF">DC3_08040</name>
</gene>
<reference evidence="2 3" key="1">
    <citation type="submission" date="2019-07" db="EMBL/GenBank/DDBJ databases">
        <title>Whole genome shotgun sequence of Deinococcus cellulosilyticus NBRC 106333.</title>
        <authorList>
            <person name="Hosoyama A."/>
            <person name="Uohara A."/>
            <person name="Ohji S."/>
            <person name="Ichikawa N."/>
        </authorList>
    </citation>
    <scope>NUCLEOTIDE SEQUENCE [LARGE SCALE GENOMIC DNA]</scope>
    <source>
        <strain evidence="2 3">NBRC 106333</strain>
    </source>
</reference>
<proteinExistence type="predicted"/>
<accession>A0A511MX62</accession>
<dbReference type="RefSeq" id="WP_146882547.1">
    <property type="nucleotide sequence ID" value="NZ_BJXB01000003.1"/>
</dbReference>
<dbReference type="Proteomes" id="UP000321306">
    <property type="component" value="Unassembled WGS sequence"/>
</dbReference>
<comment type="caution">
    <text evidence="2">The sequence shown here is derived from an EMBL/GenBank/DDBJ whole genome shotgun (WGS) entry which is preliminary data.</text>
</comment>
<feature type="domain" description="GP-PDE" evidence="1">
    <location>
        <begin position="1"/>
        <end position="223"/>
    </location>
</feature>
<dbReference type="PROSITE" id="PS51704">
    <property type="entry name" value="GP_PDE"/>
    <property type="match status" value="1"/>
</dbReference>
<dbReference type="Pfam" id="PF03009">
    <property type="entry name" value="GDPD"/>
    <property type="match status" value="1"/>
</dbReference>
<organism evidence="2 3">
    <name type="scientific">Deinococcus cellulosilyticus (strain DSM 18568 / NBRC 106333 / KACC 11606 / 5516J-15)</name>
    <dbReference type="NCBI Taxonomy" id="1223518"/>
    <lineage>
        <taxon>Bacteria</taxon>
        <taxon>Thermotogati</taxon>
        <taxon>Deinococcota</taxon>
        <taxon>Deinococci</taxon>
        <taxon>Deinococcales</taxon>
        <taxon>Deinococcaceae</taxon>
        <taxon>Deinococcus</taxon>
    </lineage>
</organism>
<evidence type="ECO:0000313" key="2">
    <source>
        <dbReference type="EMBL" id="GEM45169.1"/>
    </source>
</evidence>
<dbReference type="PANTHER" id="PTHR46211">
    <property type="entry name" value="GLYCEROPHOSPHORYL DIESTER PHOSPHODIESTERASE"/>
    <property type="match status" value="1"/>
</dbReference>